<dbReference type="EMBL" id="CP016397">
    <property type="protein sequence ID" value="ASQ45425.1"/>
    <property type="molecule type" value="Genomic_DNA"/>
</dbReference>
<dbReference type="Proteomes" id="UP000201728">
    <property type="component" value="Chromosome"/>
</dbReference>
<organism evidence="1 2">
    <name type="scientific">Legionella clemsonensis</name>
    <dbReference type="NCBI Taxonomy" id="1867846"/>
    <lineage>
        <taxon>Bacteria</taxon>
        <taxon>Pseudomonadati</taxon>
        <taxon>Pseudomonadota</taxon>
        <taxon>Gammaproteobacteria</taxon>
        <taxon>Legionellales</taxon>
        <taxon>Legionellaceae</taxon>
        <taxon>Legionella</taxon>
    </lineage>
</organism>
<dbReference type="RefSeq" id="WP_094090482.1">
    <property type="nucleotide sequence ID" value="NZ_CP016397.1"/>
</dbReference>
<gene>
    <name evidence="1" type="ORF">clem_04335</name>
</gene>
<proteinExistence type="predicted"/>
<accession>A0A222P0V7</accession>
<dbReference type="KEGG" id="lcd:clem_04335"/>
<name>A0A222P0V7_9GAMM</name>
<dbReference type="OrthoDB" id="5642346at2"/>
<reference evidence="2" key="1">
    <citation type="submission" date="2016-07" db="EMBL/GenBank/DDBJ databases">
        <authorList>
            <person name="Florea S."/>
            <person name="Webb J.S."/>
            <person name="Jaromczyk J."/>
            <person name="Schardl C.L."/>
        </authorList>
    </citation>
    <scope>NUCLEOTIDE SEQUENCE [LARGE SCALE GENOMIC DNA]</scope>
    <source>
        <strain evidence="2">CDC-D5610</strain>
    </source>
</reference>
<evidence type="ECO:0000313" key="2">
    <source>
        <dbReference type="Proteomes" id="UP000201728"/>
    </source>
</evidence>
<evidence type="ECO:0008006" key="3">
    <source>
        <dbReference type="Google" id="ProtNLM"/>
    </source>
</evidence>
<sequence>MGYKLPGYRYLHNNTNILHDTFNKLINRYIPPTYEQVRQKVSSFPEKYNEKVNKKSGLLVNTTRGLRLDQSACISLLLPKLPEEGSVQEINQAHNILLGAVIYRFLRIKKSYKPKYYSYFGYSPKDSCTYQILEEDFEFDKQQLDAETIATCCEAYLAYLEQEVVTTIGKKQKVGDQFPYIKEDVDFYKNLKAIIRDARAIAQPITAQLKIISFVQSVAVSFRTMDNNALEVLPKLSSVVSNKLKKSPAQELTSEDVAELLDTIHPAVNEAAKETLKLVLPDMVTSKGVFTKVIISNSSPIRTEDKYLSFQDYVQEALIMNSQYALLGAYILALSRSEADKPELKDALNHAIAAQGVNQLDEKTKKWGLVAFHNYVTIPGIPAINYKCWHADTGYEHMDKELQQQLNKLSRLKEKEEEVFSFF</sequence>
<dbReference type="AlphaFoldDB" id="A0A222P0V7"/>
<protein>
    <recommendedName>
        <fullName evidence="3">Substrate of the Dot/Icm secretion system</fullName>
    </recommendedName>
</protein>
<evidence type="ECO:0000313" key="1">
    <source>
        <dbReference type="EMBL" id="ASQ45425.1"/>
    </source>
</evidence>
<keyword evidence="2" id="KW-1185">Reference proteome</keyword>